<dbReference type="EMBL" id="JAUSUL010000002">
    <property type="protein sequence ID" value="MDQ0315900.1"/>
    <property type="molecule type" value="Genomic_DNA"/>
</dbReference>
<dbReference type="PROSITE" id="PS50893">
    <property type="entry name" value="ABC_TRANSPORTER_2"/>
    <property type="match status" value="1"/>
</dbReference>
<comment type="caution">
    <text evidence="7">The sequence shown here is derived from an EMBL/GenBank/DDBJ whole genome shotgun (WGS) entry which is preliminary data.</text>
</comment>
<feature type="region of interest" description="Disordered" evidence="5">
    <location>
        <begin position="321"/>
        <end position="347"/>
    </location>
</feature>
<dbReference type="SMART" id="SM00382">
    <property type="entry name" value="AAA"/>
    <property type="match status" value="1"/>
</dbReference>
<keyword evidence="4 7" id="KW-0067">ATP-binding</keyword>
<feature type="domain" description="ABC transporter" evidence="6">
    <location>
        <begin position="7"/>
        <end position="235"/>
    </location>
</feature>
<evidence type="ECO:0000256" key="3">
    <source>
        <dbReference type="ARBA" id="ARBA00022741"/>
    </source>
</evidence>
<evidence type="ECO:0000313" key="7">
    <source>
        <dbReference type="EMBL" id="MDQ0315900.1"/>
    </source>
</evidence>
<protein>
    <submittedName>
        <fullName evidence="7">ABC-2 type transport system ATP-binding protein</fullName>
    </submittedName>
</protein>
<organism evidence="7 8">
    <name type="scientific">Amorphus orientalis</name>
    <dbReference type="NCBI Taxonomy" id="649198"/>
    <lineage>
        <taxon>Bacteria</taxon>
        <taxon>Pseudomonadati</taxon>
        <taxon>Pseudomonadota</taxon>
        <taxon>Alphaproteobacteria</taxon>
        <taxon>Hyphomicrobiales</taxon>
        <taxon>Amorphaceae</taxon>
        <taxon>Amorphus</taxon>
    </lineage>
</organism>
<evidence type="ECO:0000256" key="1">
    <source>
        <dbReference type="ARBA" id="ARBA00005417"/>
    </source>
</evidence>
<dbReference type="InterPro" id="IPR027417">
    <property type="entry name" value="P-loop_NTPase"/>
</dbReference>
<dbReference type="InterPro" id="IPR003593">
    <property type="entry name" value="AAA+_ATPase"/>
</dbReference>
<dbReference type="GO" id="GO:0005524">
    <property type="term" value="F:ATP binding"/>
    <property type="evidence" value="ECO:0007669"/>
    <property type="project" value="UniProtKB-KW"/>
</dbReference>
<dbReference type="RefSeq" id="WP_306885728.1">
    <property type="nucleotide sequence ID" value="NZ_JAUSUL010000002.1"/>
</dbReference>
<dbReference type="Proteomes" id="UP001229244">
    <property type="component" value="Unassembled WGS sequence"/>
</dbReference>
<evidence type="ECO:0000256" key="5">
    <source>
        <dbReference type="SAM" id="MobiDB-lite"/>
    </source>
</evidence>
<keyword evidence="8" id="KW-1185">Reference proteome</keyword>
<dbReference type="Pfam" id="PF00005">
    <property type="entry name" value="ABC_tran"/>
    <property type="match status" value="1"/>
</dbReference>
<proteinExistence type="inferred from homology"/>
<feature type="compositionally biased region" description="Basic and acidic residues" evidence="5">
    <location>
        <begin position="321"/>
        <end position="332"/>
    </location>
</feature>
<reference evidence="7" key="1">
    <citation type="submission" date="2023-07" db="EMBL/GenBank/DDBJ databases">
        <title>Genomic Encyclopedia of Type Strains, Phase IV (KMG-IV): sequencing the most valuable type-strain genomes for metagenomic binning, comparative biology and taxonomic classification.</title>
        <authorList>
            <person name="Goeker M."/>
        </authorList>
    </citation>
    <scope>NUCLEOTIDE SEQUENCE</scope>
    <source>
        <strain evidence="7">DSM 21202</strain>
    </source>
</reference>
<evidence type="ECO:0000256" key="4">
    <source>
        <dbReference type="ARBA" id="ARBA00022840"/>
    </source>
</evidence>
<dbReference type="PANTHER" id="PTHR43335:SF4">
    <property type="entry name" value="ABC TRANSPORTER, ATP-BINDING PROTEIN"/>
    <property type="match status" value="1"/>
</dbReference>
<comment type="similarity">
    <text evidence="1">Belongs to the ABC transporter superfamily.</text>
</comment>
<evidence type="ECO:0000259" key="6">
    <source>
        <dbReference type="PROSITE" id="PS50893"/>
    </source>
</evidence>
<keyword evidence="3" id="KW-0547">Nucleotide-binding</keyword>
<keyword evidence="2" id="KW-0813">Transport</keyword>
<dbReference type="AlphaFoldDB" id="A0AAE4AT99"/>
<dbReference type="PANTHER" id="PTHR43335">
    <property type="entry name" value="ABC TRANSPORTER, ATP-BINDING PROTEIN"/>
    <property type="match status" value="1"/>
</dbReference>
<feature type="compositionally biased region" description="Polar residues" evidence="5">
    <location>
        <begin position="335"/>
        <end position="347"/>
    </location>
</feature>
<dbReference type="InterPro" id="IPR003439">
    <property type="entry name" value="ABC_transporter-like_ATP-bd"/>
</dbReference>
<dbReference type="GO" id="GO:0016887">
    <property type="term" value="F:ATP hydrolysis activity"/>
    <property type="evidence" value="ECO:0007669"/>
    <property type="project" value="InterPro"/>
</dbReference>
<evidence type="ECO:0000256" key="2">
    <source>
        <dbReference type="ARBA" id="ARBA00022448"/>
    </source>
</evidence>
<accession>A0AAE4AT99</accession>
<evidence type="ECO:0000313" key="8">
    <source>
        <dbReference type="Proteomes" id="UP001229244"/>
    </source>
</evidence>
<sequence>MTWDLALSVRELEKSFGRKRALDGVGFDVARGEIVGFLGPNGAGKTTVMKIALGLLRPDAGKVWLFGKEGGSSRRDIRMRIGYLQEKPPIYPEMTARAYLTFFAQVYKVPDPARRVGEVLDRVGLNHAADRVLAGFSRGMQQRTCLARVILHAPEFLILDEPMLGLDPVGIAEMRGIFRQMQEAGATLLFSSHQLAEMEQISDRLVFVSDGRVIAEGAKESLLPSSTHDGALMAEIAESAEAAVRALGDHAEVADVTKVGVGRLRVVVNPAGSAPAISDSRVRLSRLLTENGFTVLSVGNAVLSLEDLFLSLTQTKKPERACDDRLDGEPKMGRNQWSSDIGANAAS</sequence>
<gene>
    <name evidence="7" type="ORF">J2S73_002357</name>
</gene>
<dbReference type="Gene3D" id="3.40.50.300">
    <property type="entry name" value="P-loop containing nucleotide triphosphate hydrolases"/>
    <property type="match status" value="1"/>
</dbReference>
<dbReference type="SUPFAM" id="SSF52540">
    <property type="entry name" value="P-loop containing nucleoside triphosphate hydrolases"/>
    <property type="match status" value="1"/>
</dbReference>
<name>A0AAE4AT99_9HYPH</name>